<evidence type="ECO:0000256" key="1">
    <source>
        <dbReference type="SAM" id="MobiDB-lite"/>
    </source>
</evidence>
<dbReference type="EMBL" id="AWNI01000013">
    <property type="protein sequence ID" value="ETS61895.1"/>
    <property type="molecule type" value="Genomic_DNA"/>
</dbReference>
<dbReference type="AlphaFoldDB" id="W3VK65"/>
<dbReference type="HOGENOM" id="CLU_1402982_0_0_1"/>
<gene>
    <name evidence="2" type="ORF">PaG_04005</name>
</gene>
<feature type="region of interest" description="Disordered" evidence="1">
    <location>
        <begin position="25"/>
        <end position="48"/>
    </location>
</feature>
<proteinExistence type="predicted"/>
<keyword evidence="3" id="KW-1185">Reference proteome</keyword>
<accession>W3VK65</accession>
<protein>
    <submittedName>
        <fullName evidence="2">Uncharacterized protein</fullName>
    </submittedName>
</protein>
<sequence length="194" mass="20433">MVTTKEGRQRLSAIRRRCAQADEGSVGEFGSSAKIESPGSSASAGGRKSRVAELPRQCSVMWGSCVAGGQQTASYPPAIWIAWGGGQCEGSAWNPARQIVRNRSTSHASAAAIEDAHLTQEFPIFGACIARPPPNAHTTTDARWGPLLLATRSIAIHSRRSPRTLVMAETAASIPHSGTDALAPNLCIISDTSK</sequence>
<evidence type="ECO:0000313" key="2">
    <source>
        <dbReference type="EMBL" id="ETS61895.1"/>
    </source>
</evidence>
<organism evidence="2 3">
    <name type="scientific">Moesziomyces aphidis</name>
    <name type="common">Pseudozyma aphidis</name>
    <dbReference type="NCBI Taxonomy" id="84754"/>
    <lineage>
        <taxon>Eukaryota</taxon>
        <taxon>Fungi</taxon>
        <taxon>Dikarya</taxon>
        <taxon>Basidiomycota</taxon>
        <taxon>Ustilaginomycotina</taxon>
        <taxon>Ustilaginomycetes</taxon>
        <taxon>Ustilaginales</taxon>
        <taxon>Ustilaginaceae</taxon>
        <taxon>Moesziomyces</taxon>
    </lineage>
</organism>
<name>W3VK65_MOEAP</name>
<dbReference type="Proteomes" id="UP000019462">
    <property type="component" value="Unassembled WGS sequence"/>
</dbReference>
<comment type="caution">
    <text evidence="2">The sequence shown here is derived from an EMBL/GenBank/DDBJ whole genome shotgun (WGS) entry which is preliminary data.</text>
</comment>
<evidence type="ECO:0000313" key="3">
    <source>
        <dbReference type="Proteomes" id="UP000019462"/>
    </source>
</evidence>
<reference evidence="2 3" key="1">
    <citation type="journal article" date="2014" name="Genome Announc.">
        <title>Genome sequence of the basidiomycetous fungus Pseudozyma aphidis DSM70725, an efficient producer of biosurfactant mannosylerythritol lipids.</title>
        <authorList>
            <person name="Lorenz S."/>
            <person name="Guenther M."/>
            <person name="Grumaz C."/>
            <person name="Rupp S."/>
            <person name="Zibek S."/>
            <person name="Sohn K."/>
        </authorList>
    </citation>
    <scope>NUCLEOTIDE SEQUENCE [LARGE SCALE GENOMIC DNA]</scope>
    <source>
        <strain evidence="3">ATCC 32657 / CBS 517.83 / DSM 70725 / JCM 10318 / NBRC 10182 / NRRL Y-7954 / St-0401</strain>
    </source>
</reference>